<proteinExistence type="predicted"/>
<dbReference type="Proteomes" id="UP000516437">
    <property type="component" value="Chromosome 3"/>
</dbReference>
<keyword evidence="4" id="KW-1185">Reference proteome</keyword>
<dbReference type="PANTHER" id="PTHR48155:SF1">
    <property type="entry name" value="F-BOX DOMAIN-CONTAINING PROTEIN"/>
    <property type="match status" value="1"/>
</dbReference>
<dbReference type="OrthoDB" id="1647530at2759"/>
<comment type="caution">
    <text evidence="2">The sequence shown here is derived from an EMBL/GenBank/DDBJ whole genome shotgun (WGS) entry which is preliminary data.</text>
</comment>
<evidence type="ECO:0000259" key="1">
    <source>
        <dbReference type="PROSITE" id="PS50181"/>
    </source>
</evidence>
<dbReference type="SUPFAM" id="SSF81383">
    <property type="entry name" value="F-box domain"/>
    <property type="match status" value="1"/>
</dbReference>
<dbReference type="InterPro" id="IPR036047">
    <property type="entry name" value="F-box-like_dom_sf"/>
</dbReference>
<organism evidence="2 4">
    <name type="scientific">Morella rubra</name>
    <name type="common">Chinese bayberry</name>
    <dbReference type="NCBI Taxonomy" id="262757"/>
    <lineage>
        <taxon>Eukaryota</taxon>
        <taxon>Viridiplantae</taxon>
        <taxon>Streptophyta</taxon>
        <taxon>Embryophyta</taxon>
        <taxon>Tracheophyta</taxon>
        <taxon>Spermatophyta</taxon>
        <taxon>Magnoliopsida</taxon>
        <taxon>eudicotyledons</taxon>
        <taxon>Gunneridae</taxon>
        <taxon>Pentapetalae</taxon>
        <taxon>rosids</taxon>
        <taxon>fabids</taxon>
        <taxon>Fagales</taxon>
        <taxon>Myricaceae</taxon>
        <taxon>Morella</taxon>
    </lineage>
</organism>
<protein>
    <recommendedName>
        <fullName evidence="1">F-box domain-containing protein</fullName>
    </recommendedName>
</protein>
<dbReference type="AlphaFoldDB" id="A0A6A1VMR2"/>
<dbReference type="EMBL" id="RXIC02000021">
    <property type="protein sequence ID" value="KAB1218253.1"/>
    <property type="molecule type" value="Genomic_DNA"/>
</dbReference>
<evidence type="ECO:0000313" key="2">
    <source>
        <dbReference type="EMBL" id="KAB1213227.1"/>
    </source>
</evidence>
<dbReference type="PROSITE" id="PS50181">
    <property type="entry name" value="FBOX"/>
    <property type="match status" value="1"/>
</dbReference>
<dbReference type="PANTHER" id="PTHR48155">
    <property type="entry name" value="OS09G0497600 PROTEIN"/>
    <property type="match status" value="1"/>
</dbReference>
<dbReference type="InterPro" id="IPR001810">
    <property type="entry name" value="F-box_dom"/>
</dbReference>
<reference evidence="2" key="3">
    <citation type="submission" date="2019-09" db="EMBL/GenBank/DDBJ databases">
        <authorList>
            <person name="Gao Z."/>
        </authorList>
    </citation>
    <scope>NUCLEOTIDE SEQUENCE</scope>
    <source>
        <tissue evidence="2">Leaves</tissue>
    </source>
</reference>
<accession>A0A6A1VMR2</accession>
<evidence type="ECO:0000313" key="4">
    <source>
        <dbReference type="Proteomes" id="UP000516437"/>
    </source>
</evidence>
<feature type="domain" description="F-box" evidence="1">
    <location>
        <begin position="16"/>
        <end position="62"/>
    </location>
</feature>
<gene>
    <name evidence="3" type="ORF">CJ030_MR3G026133</name>
    <name evidence="2" type="ORF">CJ030_MR5G022404</name>
</gene>
<reference evidence="2 4" key="2">
    <citation type="journal article" date="2019" name="Plant Biotechnol. J.">
        <title>The red bayberry genome and genetic basis of sex determination.</title>
        <authorList>
            <person name="Jia H.M."/>
            <person name="Jia H.J."/>
            <person name="Cai Q.L."/>
            <person name="Wang Y."/>
            <person name="Zhao H.B."/>
            <person name="Yang W.F."/>
            <person name="Wang G.Y."/>
            <person name="Li Y.H."/>
            <person name="Zhan D.L."/>
            <person name="Shen Y.T."/>
            <person name="Niu Q.F."/>
            <person name="Chang L."/>
            <person name="Qiu J."/>
            <person name="Zhao L."/>
            <person name="Xie H.B."/>
            <person name="Fu W.Y."/>
            <person name="Jin J."/>
            <person name="Li X.W."/>
            <person name="Jiao Y."/>
            <person name="Zhou C.C."/>
            <person name="Tu T."/>
            <person name="Chai C.Y."/>
            <person name="Gao J.L."/>
            <person name="Fan L.J."/>
            <person name="van de Weg E."/>
            <person name="Wang J.Y."/>
            <person name="Gao Z.S."/>
        </authorList>
    </citation>
    <scope>NUCLEOTIDE SEQUENCE [LARGE SCALE GENOMIC DNA]</scope>
    <source>
        <tissue evidence="2">Leaves</tissue>
    </source>
</reference>
<dbReference type="Proteomes" id="UP000516437">
    <property type="component" value="Chromosome 5"/>
</dbReference>
<reference evidence="2" key="1">
    <citation type="submission" date="2018-07" db="EMBL/GenBank/DDBJ databases">
        <authorList>
            <person name="Gao Z.-S."/>
            <person name="Jia H.-M."/>
            <person name="Jia H.-J."/>
            <person name="Cai Q.-L."/>
            <person name="Wang Y."/>
            <person name="Zhao H.-B."/>
        </authorList>
    </citation>
    <scope>NUCLEOTIDE SEQUENCE</scope>
    <source>
        <tissue evidence="2">Leaves</tissue>
    </source>
</reference>
<name>A0A6A1VMR2_9ROSI</name>
<dbReference type="Gene3D" id="1.20.1280.50">
    <property type="match status" value="1"/>
</dbReference>
<sequence>MTAESSSDADTITSADNSIEKLPDHLLIEIFVRVPISDWASISCVKKQWANLFHGECLWQAALIKTYPLAVQAKRWPGPIPQGLSKRRFTALYISKHIFALDGEIDELVGHTYLFLKEQLEVSTMPPPSGILHGTIIDQFISCGKSSDMAQELASQIWLAVLDSLEENERTFCLLKCLAQEGDLVPMYLLSVAVSPMLMLDYPLACLNYLQVFLPYPYSRPTTVQWRVFEKLFTDFRDCFSRVDYFDVLACAKNKFQPIPSSWLGY</sequence>
<dbReference type="EMBL" id="RXIC02000023">
    <property type="protein sequence ID" value="KAB1213227.1"/>
    <property type="molecule type" value="Genomic_DNA"/>
</dbReference>
<dbReference type="Pfam" id="PF12937">
    <property type="entry name" value="F-box-like"/>
    <property type="match status" value="1"/>
</dbReference>
<evidence type="ECO:0000313" key="3">
    <source>
        <dbReference type="EMBL" id="KAB1218253.1"/>
    </source>
</evidence>